<protein>
    <submittedName>
        <fullName evidence="1">Uncharacterized protein</fullName>
    </submittedName>
</protein>
<name>A0A6M3M1X5_9ZZZZ</name>
<organism evidence="1">
    <name type="scientific">viral metagenome</name>
    <dbReference type="NCBI Taxonomy" id="1070528"/>
    <lineage>
        <taxon>unclassified sequences</taxon>
        <taxon>metagenomes</taxon>
        <taxon>organismal metagenomes</taxon>
    </lineage>
</organism>
<dbReference type="AlphaFoldDB" id="A0A6M3M1X5"/>
<dbReference type="EMBL" id="MT143628">
    <property type="protein sequence ID" value="QJA99095.1"/>
    <property type="molecule type" value="Genomic_DNA"/>
</dbReference>
<gene>
    <name evidence="1" type="ORF">MM171A01331_0016</name>
</gene>
<evidence type="ECO:0000313" key="1">
    <source>
        <dbReference type="EMBL" id="QJA99095.1"/>
    </source>
</evidence>
<proteinExistence type="predicted"/>
<reference evidence="1" key="1">
    <citation type="submission" date="2020-03" db="EMBL/GenBank/DDBJ databases">
        <title>The deep terrestrial virosphere.</title>
        <authorList>
            <person name="Holmfeldt K."/>
            <person name="Nilsson E."/>
            <person name="Simone D."/>
            <person name="Lopez-Fernandez M."/>
            <person name="Wu X."/>
            <person name="de Brujin I."/>
            <person name="Lundin D."/>
            <person name="Andersson A."/>
            <person name="Bertilsson S."/>
            <person name="Dopson M."/>
        </authorList>
    </citation>
    <scope>NUCLEOTIDE SEQUENCE</scope>
    <source>
        <strain evidence="1">MM171A01331</strain>
    </source>
</reference>
<sequence length="369" mass="41094">MRNRDVYIEDSVELTDAQTKVIDLDLRDPVSALWIEYQAQNGSTHNMANPLHRCVSKIELVDGADVLASMSLPEWQALNFYENKALPMLNLTEEPNDYPREGCWINFGRFLNDPSYYLDPNAFRNLQLRLTHDMEAVRDVSATTAYVTGSAKVSIIAKVMEDVEGAPLGFMMAKNHYSWTTAASGEERIDLPTDYPYRFLLVRSYEAGMGPWENISDLKLSIDQDKYVVFNLETKNLETMNMNQFGSVVIGGKWWCKNATDIYFPLYRVDGASICIKGGTDIIGMTYCWTGFASIVRADNAGVAIATEAGAFVLVNGATFQSAVVWPFGDPDTPAQYLPAPEYGSIRLIADQKDAGAAASVCIQQVRSY</sequence>
<accession>A0A6M3M1X5</accession>